<comment type="caution">
    <text evidence="2">The sequence shown here is derived from an EMBL/GenBank/DDBJ whole genome shotgun (WGS) entry which is preliminary data.</text>
</comment>
<protein>
    <submittedName>
        <fullName evidence="2">Uncharacterized protein</fullName>
    </submittedName>
</protein>
<evidence type="ECO:0000313" key="2">
    <source>
        <dbReference type="EMBL" id="MDR9899985.1"/>
    </source>
</evidence>
<accession>A0AAP5IHV0</accession>
<keyword evidence="1" id="KW-0812">Transmembrane</keyword>
<evidence type="ECO:0000256" key="1">
    <source>
        <dbReference type="SAM" id="Phobius"/>
    </source>
</evidence>
<feature type="transmembrane region" description="Helical" evidence="1">
    <location>
        <begin position="25"/>
        <end position="46"/>
    </location>
</feature>
<organism evidence="2 3">
    <name type="scientific">Aetokthonos hydrillicola Thurmond2011</name>
    <dbReference type="NCBI Taxonomy" id="2712845"/>
    <lineage>
        <taxon>Bacteria</taxon>
        <taxon>Bacillati</taxon>
        <taxon>Cyanobacteriota</taxon>
        <taxon>Cyanophyceae</taxon>
        <taxon>Nostocales</taxon>
        <taxon>Hapalosiphonaceae</taxon>
        <taxon>Aetokthonos</taxon>
    </lineage>
</organism>
<sequence length="85" mass="9646">MATRESNQEFVGQKDSFLDLLDSHIYGIVLTLSTIVLLIYGFVFGNWGDYVQQFQSDLFIHGMSLAVCVFYLLFPTAVGDDMARR</sequence>
<dbReference type="EMBL" id="JAALHA020000029">
    <property type="protein sequence ID" value="MDR9899985.1"/>
    <property type="molecule type" value="Genomic_DNA"/>
</dbReference>
<proteinExistence type="predicted"/>
<keyword evidence="1" id="KW-1133">Transmembrane helix</keyword>
<evidence type="ECO:0000313" key="3">
    <source>
        <dbReference type="Proteomes" id="UP000667802"/>
    </source>
</evidence>
<gene>
    <name evidence="2" type="ORF">G7B40_036345</name>
</gene>
<dbReference type="RefSeq" id="WP_208345382.1">
    <property type="nucleotide sequence ID" value="NZ_CAWQFN010000653.1"/>
</dbReference>
<dbReference type="AlphaFoldDB" id="A0AAP5IHV0"/>
<feature type="transmembrane region" description="Helical" evidence="1">
    <location>
        <begin position="58"/>
        <end position="78"/>
    </location>
</feature>
<keyword evidence="1" id="KW-0472">Membrane</keyword>
<keyword evidence="3" id="KW-1185">Reference proteome</keyword>
<reference evidence="3" key="1">
    <citation type="journal article" date="2021" name="Science">
        <title>Hunting the eagle killer: A cyanobacterial neurotoxin causes vacuolar myelinopathy.</title>
        <authorList>
            <person name="Breinlinger S."/>
            <person name="Phillips T.J."/>
            <person name="Haram B.N."/>
            <person name="Mares J."/>
            <person name="Martinez Yerena J.A."/>
            <person name="Hrouzek P."/>
            <person name="Sobotka R."/>
            <person name="Henderson W.M."/>
            <person name="Schmieder P."/>
            <person name="Williams S.M."/>
            <person name="Lauderdale J.D."/>
            <person name="Wilde H.D."/>
            <person name="Gerrin W."/>
            <person name="Kust A."/>
            <person name="Washington J.W."/>
            <person name="Wagner C."/>
            <person name="Geier B."/>
            <person name="Liebeke M."/>
            <person name="Enke H."/>
            <person name="Niedermeyer T.H.J."/>
            <person name="Wilde S.B."/>
        </authorList>
    </citation>
    <scope>NUCLEOTIDE SEQUENCE [LARGE SCALE GENOMIC DNA]</scope>
    <source>
        <strain evidence="3">Thurmond2011</strain>
    </source>
</reference>
<dbReference type="Proteomes" id="UP000667802">
    <property type="component" value="Unassembled WGS sequence"/>
</dbReference>
<name>A0AAP5IHV0_9CYAN</name>